<evidence type="ECO:0000313" key="1">
    <source>
        <dbReference type="EMBL" id="MFC3908075.1"/>
    </source>
</evidence>
<dbReference type="Proteomes" id="UP001595758">
    <property type="component" value="Unassembled WGS sequence"/>
</dbReference>
<comment type="caution">
    <text evidence="1">The sequence shown here is derived from an EMBL/GenBank/DDBJ whole genome shotgun (WGS) entry which is preliminary data.</text>
</comment>
<sequence length="63" mass="6928">MTKWIILLPAIVLLTACGCCVNKKAIGYREVVVTQPYQAVTVVNTVPVDVVNCNTCVASDYYY</sequence>
<evidence type="ECO:0008006" key="3">
    <source>
        <dbReference type="Google" id="ProtNLM"/>
    </source>
</evidence>
<protein>
    <recommendedName>
        <fullName evidence="3">Outer membrane lipoprotein</fullName>
    </recommendedName>
</protein>
<dbReference type="PROSITE" id="PS51257">
    <property type="entry name" value="PROKAR_LIPOPROTEIN"/>
    <property type="match status" value="1"/>
</dbReference>
<proteinExistence type="predicted"/>
<gene>
    <name evidence="1" type="ORF">ACFORL_03155</name>
</gene>
<name>A0ABV8CDF7_9GAMM</name>
<evidence type="ECO:0000313" key="2">
    <source>
        <dbReference type="Proteomes" id="UP001595758"/>
    </source>
</evidence>
<organism evidence="1 2">
    <name type="scientific">Legionella dresdenensis</name>
    <dbReference type="NCBI Taxonomy" id="450200"/>
    <lineage>
        <taxon>Bacteria</taxon>
        <taxon>Pseudomonadati</taxon>
        <taxon>Pseudomonadota</taxon>
        <taxon>Gammaproteobacteria</taxon>
        <taxon>Legionellales</taxon>
        <taxon>Legionellaceae</taxon>
        <taxon>Legionella</taxon>
    </lineage>
</organism>
<accession>A0ABV8CDF7</accession>
<dbReference type="RefSeq" id="WP_382341023.1">
    <property type="nucleotide sequence ID" value="NZ_JBHSAB010000002.1"/>
</dbReference>
<dbReference type="EMBL" id="JBHSAB010000002">
    <property type="protein sequence ID" value="MFC3908075.1"/>
    <property type="molecule type" value="Genomic_DNA"/>
</dbReference>
<keyword evidence="2" id="KW-1185">Reference proteome</keyword>
<reference evidence="2" key="1">
    <citation type="journal article" date="2019" name="Int. J. Syst. Evol. Microbiol.">
        <title>The Global Catalogue of Microorganisms (GCM) 10K type strain sequencing project: providing services to taxonomists for standard genome sequencing and annotation.</title>
        <authorList>
            <consortium name="The Broad Institute Genomics Platform"/>
            <consortium name="The Broad Institute Genome Sequencing Center for Infectious Disease"/>
            <person name="Wu L."/>
            <person name="Ma J."/>
        </authorList>
    </citation>
    <scope>NUCLEOTIDE SEQUENCE [LARGE SCALE GENOMIC DNA]</scope>
    <source>
        <strain evidence="2">CCUG 59858</strain>
    </source>
</reference>